<feature type="region of interest" description="Disordered" evidence="1">
    <location>
        <begin position="25"/>
        <end position="64"/>
    </location>
</feature>
<evidence type="ECO:0000313" key="2">
    <source>
        <dbReference type="EMBL" id="KAF0732425.1"/>
    </source>
</evidence>
<protein>
    <recommendedName>
        <fullName evidence="5">START domain-containing protein</fullName>
    </recommendedName>
</protein>
<comment type="caution">
    <text evidence="3">The sequence shown here is derived from an EMBL/GenBank/DDBJ whole genome shotgun (WGS) entry which is preliminary data.</text>
</comment>
<evidence type="ECO:0008006" key="5">
    <source>
        <dbReference type="Google" id="ProtNLM"/>
    </source>
</evidence>
<dbReference type="AlphaFoldDB" id="A0A6G0WYA2"/>
<dbReference type="EMBL" id="VJMJ01000133">
    <property type="protein sequence ID" value="KAF0732425.1"/>
    <property type="molecule type" value="Genomic_DNA"/>
</dbReference>
<dbReference type="Proteomes" id="UP000481153">
    <property type="component" value="Unassembled WGS sequence"/>
</dbReference>
<dbReference type="EMBL" id="VJMJ01000132">
    <property type="protein sequence ID" value="KAF0732487.1"/>
    <property type="molecule type" value="Genomic_DNA"/>
</dbReference>
<evidence type="ECO:0000256" key="1">
    <source>
        <dbReference type="SAM" id="MobiDB-lite"/>
    </source>
</evidence>
<dbReference type="VEuPathDB" id="FungiDB:AeMF1_001799"/>
<reference evidence="3 4" key="1">
    <citation type="submission" date="2019-07" db="EMBL/GenBank/DDBJ databases">
        <title>Genomics analysis of Aphanomyces spp. identifies a new class of oomycete effector associated with host adaptation.</title>
        <authorList>
            <person name="Gaulin E."/>
        </authorList>
    </citation>
    <scope>NUCLEOTIDE SEQUENCE [LARGE SCALE GENOMIC DNA]</scope>
    <source>
        <strain evidence="3 4">ATCC 201684</strain>
    </source>
</reference>
<gene>
    <name evidence="3" type="ORF">Ae201684_010476</name>
    <name evidence="2" type="ORF">Ae201684_010477</name>
</gene>
<evidence type="ECO:0000313" key="4">
    <source>
        <dbReference type="Proteomes" id="UP000481153"/>
    </source>
</evidence>
<proteinExistence type="predicted"/>
<feature type="compositionally biased region" description="Polar residues" evidence="1">
    <location>
        <begin position="35"/>
        <end position="44"/>
    </location>
</feature>
<keyword evidence="4" id="KW-1185">Reference proteome</keyword>
<organism evidence="3 4">
    <name type="scientific">Aphanomyces euteiches</name>
    <dbReference type="NCBI Taxonomy" id="100861"/>
    <lineage>
        <taxon>Eukaryota</taxon>
        <taxon>Sar</taxon>
        <taxon>Stramenopiles</taxon>
        <taxon>Oomycota</taxon>
        <taxon>Saprolegniomycetes</taxon>
        <taxon>Saprolegniales</taxon>
        <taxon>Verrucalvaceae</taxon>
        <taxon>Aphanomyces</taxon>
    </lineage>
</organism>
<feature type="compositionally biased region" description="Basic and acidic residues" evidence="1">
    <location>
        <begin position="51"/>
        <end position="64"/>
    </location>
</feature>
<accession>A0A6G0WYA2</accession>
<sequence length="372" mass="42115">MEPSKASPCEEDAMFGDMPWLDALIIHDDKPSPNKRASPQSSVRSGKHTTHHVDSNPHRKRQRDELLYLRDKVSDLEAQLTRLKKKHEAALADPSPWRHLAIQMRHEKDVAVVNNQVIRAALQEQIEFGHALHAILVERPRVAMIPMLDEVSIPSRLPADPTFRFQAAMDISAHQYSMLHSAFVSGDLIDCTTEFQTCVPKLWHDNMLVVEAAACRQAPVDQAIVARMVWAITTGQLRDSLQPLERLEEFTPDLAYVNIPIAFVGLAGQNRDLVRRYSEPNRDVFVYRSILEDELKPHDKAMIANESAWLVVEPIDPSQGGGGGCRVKFFMRLTPPLLSRQTKLDVKTTIDGLIHHSTTIMHDFEMTIQQLL</sequence>
<name>A0A6G0WYA2_9STRA</name>
<evidence type="ECO:0000313" key="3">
    <source>
        <dbReference type="EMBL" id="KAF0732487.1"/>
    </source>
</evidence>